<keyword evidence="3" id="KW-1185">Reference proteome</keyword>
<evidence type="ECO:0000313" key="3">
    <source>
        <dbReference type="Proteomes" id="UP001363010"/>
    </source>
</evidence>
<keyword evidence="1" id="KW-0812">Transmembrane</keyword>
<keyword evidence="1" id="KW-0472">Membrane</keyword>
<protein>
    <submittedName>
        <fullName evidence="2">FixH family protein</fullName>
    </submittedName>
</protein>
<dbReference type="Pfam" id="PF05751">
    <property type="entry name" value="FixH"/>
    <property type="match status" value="1"/>
</dbReference>
<dbReference type="EMBL" id="JBBKZV010000028">
    <property type="protein sequence ID" value="MEJ8826035.1"/>
    <property type="molecule type" value="Genomic_DNA"/>
</dbReference>
<reference evidence="2 3" key="1">
    <citation type="submission" date="2024-03" db="EMBL/GenBank/DDBJ databases">
        <title>Novel species of the genus Variovorax.</title>
        <authorList>
            <person name="Liu Q."/>
            <person name="Xin Y.-H."/>
        </authorList>
    </citation>
    <scope>NUCLEOTIDE SEQUENCE [LARGE SCALE GENOMIC DNA]</scope>
    <source>
        <strain evidence="2 3">KACC 18501</strain>
    </source>
</reference>
<accession>A0ABU8W7T4</accession>
<comment type="caution">
    <text evidence="2">The sequence shown here is derived from an EMBL/GenBank/DDBJ whole genome shotgun (WGS) entry which is preliminary data.</text>
</comment>
<proteinExistence type="predicted"/>
<gene>
    <name evidence="2" type="ORF">WKW80_29080</name>
</gene>
<dbReference type="RefSeq" id="WP_340367069.1">
    <property type="nucleotide sequence ID" value="NZ_JBBKZV010000028.1"/>
</dbReference>
<sequence>MTTATEPSTSLPWWRFPLVWLVIGLPAAVVIASVGSAWIAIHTSDSVVEEDYYRKGVEINRTLADKGLMPAQTARNHAMTPAGDIPVPSRIAKP</sequence>
<feature type="transmembrane region" description="Helical" evidence="1">
    <location>
        <begin position="18"/>
        <end position="41"/>
    </location>
</feature>
<organism evidence="2 3">
    <name type="scientific">Variovorax humicola</name>
    <dbReference type="NCBI Taxonomy" id="1769758"/>
    <lineage>
        <taxon>Bacteria</taxon>
        <taxon>Pseudomonadati</taxon>
        <taxon>Pseudomonadota</taxon>
        <taxon>Betaproteobacteria</taxon>
        <taxon>Burkholderiales</taxon>
        <taxon>Comamonadaceae</taxon>
        <taxon>Variovorax</taxon>
    </lineage>
</organism>
<name>A0ABU8W7T4_9BURK</name>
<evidence type="ECO:0000256" key="1">
    <source>
        <dbReference type="SAM" id="Phobius"/>
    </source>
</evidence>
<dbReference type="Proteomes" id="UP001363010">
    <property type="component" value="Unassembled WGS sequence"/>
</dbReference>
<dbReference type="InterPro" id="IPR008620">
    <property type="entry name" value="FixH"/>
</dbReference>
<keyword evidence="1" id="KW-1133">Transmembrane helix</keyword>
<evidence type="ECO:0000313" key="2">
    <source>
        <dbReference type="EMBL" id="MEJ8826035.1"/>
    </source>
</evidence>